<protein>
    <submittedName>
        <fullName evidence="4">SPOR domain-containing protein</fullName>
    </submittedName>
</protein>
<comment type="caution">
    <text evidence="4">The sequence shown here is derived from an EMBL/GenBank/DDBJ whole genome shotgun (WGS) entry which is preliminary data.</text>
</comment>
<feature type="compositionally biased region" description="Basic and acidic residues" evidence="1">
    <location>
        <begin position="35"/>
        <end position="46"/>
    </location>
</feature>
<feature type="region of interest" description="Disordered" evidence="1">
    <location>
        <begin position="148"/>
        <end position="176"/>
    </location>
</feature>
<evidence type="ECO:0000313" key="4">
    <source>
        <dbReference type="EMBL" id="TXC90097.1"/>
    </source>
</evidence>
<feature type="domain" description="SPOR" evidence="3">
    <location>
        <begin position="179"/>
        <end position="254"/>
    </location>
</feature>
<dbReference type="EMBL" id="VOQF01000007">
    <property type="protein sequence ID" value="TXC90097.1"/>
    <property type="molecule type" value="Genomic_DNA"/>
</dbReference>
<dbReference type="Pfam" id="PF05036">
    <property type="entry name" value="SPOR"/>
    <property type="match status" value="1"/>
</dbReference>
<reference evidence="4 5" key="1">
    <citation type="journal article" date="2005" name="Int. J. Syst. Evol. Microbiol.">
        <title>Bacillus litoralis sp. nov., isolated from a tidal flat of the Yellow Sea in Korea.</title>
        <authorList>
            <person name="Yoon J.H."/>
            <person name="Oh T.K."/>
        </authorList>
    </citation>
    <scope>NUCLEOTIDE SEQUENCE [LARGE SCALE GENOMIC DNA]</scope>
    <source>
        <strain evidence="4 5">SW-211</strain>
    </source>
</reference>
<dbReference type="GO" id="GO:0042834">
    <property type="term" value="F:peptidoglycan binding"/>
    <property type="evidence" value="ECO:0007669"/>
    <property type="project" value="InterPro"/>
</dbReference>
<feature type="compositionally biased region" description="Basic and acidic residues" evidence="1">
    <location>
        <begin position="1"/>
        <end position="19"/>
    </location>
</feature>
<feature type="compositionally biased region" description="Polar residues" evidence="1">
    <location>
        <begin position="21"/>
        <end position="34"/>
    </location>
</feature>
<dbReference type="Gene3D" id="3.30.70.1070">
    <property type="entry name" value="Sporulation related repeat"/>
    <property type="match status" value="1"/>
</dbReference>
<keyword evidence="2" id="KW-1133">Transmembrane helix</keyword>
<keyword evidence="2" id="KW-0812">Transmembrane</keyword>
<accession>A0A5C6VX42</accession>
<dbReference type="SUPFAM" id="SSF110997">
    <property type="entry name" value="Sporulation related repeat"/>
    <property type="match status" value="1"/>
</dbReference>
<organism evidence="4 5">
    <name type="scientific">Metabacillus litoralis</name>
    <dbReference type="NCBI Taxonomy" id="152268"/>
    <lineage>
        <taxon>Bacteria</taxon>
        <taxon>Bacillati</taxon>
        <taxon>Bacillota</taxon>
        <taxon>Bacilli</taxon>
        <taxon>Bacillales</taxon>
        <taxon>Bacillaceae</taxon>
        <taxon>Metabacillus</taxon>
    </lineage>
</organism>
<dbReference type="InterPro" id="IPR036680">
    <property type="entry name" value="SPOR-like_sf"/>
</dbReference>
<feature type="transmembrane region" description="Helical" evidence="2">
    <location>
        <begin position="107"/>
        <end position="133"/>
    </location>
</feature>
<dbReference type="RefSeq" id="WP_146949167.1">
    <property type="nucleotide sequence ID" value="NZ_VOQF01000007.1"/>
</dbReference>
<proteinExistence type="predicted"/>
<dbReference type="Proteomes" id="UP000321363">
    <property type="component" value="Unassembled WGS sequence"/>
</dbReference>
<feature type="region of interest" description="Disordered" evidence="1">
    <location>
        <begin position="1"/>
        <end position="76"/>
    </location>
</feature>
<keyword evidence="5" id="KW-1185">Reference proteome</keyword>
<gene>
    <name evidence="4" type="ORF">FS935_13615</name>
</gene>
<feature type="compositionally biased region" description="Acidic residues" evidence="1">
    <location>
        <begin position="53"/>
        <end position="70"/>
    </location>
</feature>
<dbReference type="PROSITE" id="PS51724">
    <property type="entry name" value="SPOR"/>
    <property type="match status" value="1"/>
</dbReference>
<dbReference type="OrthoDB" id="2938787at2"/>
<sequence length="345" mass="37304">MDKQSSETIKIKINGEDRPLSQGNEPSKEISFSTWEEKVKAEKEMASAKQPINDEEEFPWLLPDEEDSDFKEDPKVVTSPKKKKVYSNSTVAPYLYSKKSNRKVPHIAFPFKQIVTIVLLAIGVGTGFGYIALNFLSNKDMPVMANPSGGTDVVVPRETGEDPAGGEEATDTSTSASSNATLQVYAVQGGSFTAKEGAETLAAQIKDKNLASTVLELDGKFTVIAGLGKAKTETDALNEIYKQKQFVKFWGGKQLGLEVSTSSSADQWVNIITELSPLASAAATGSGVSSENITKLETQINAISPNDAEKPLVDKLLQAVSSLKEQNGWQAQQNLLEVVQAIQKK</sequence>
<name>A0A5C6VX42_9BACI</name>
<dbReference type="AlphaFoldDB" id="A0A5C6VX42"/>
<evidence type="ECO:0000259" key="3">
    <source>
        <dbReference type="PROSITE" id="PS51724"/>
    </source>
</evidence>
<evidence type="ECO:0000256" key="2">
    <source>
        <dbReference type="SAM" id="Phobius"/>
    </source>
</evidence>
<keyword evidence="2" id="KW-0472">Membrane</keyword>
<evidence type="ECO:0000256" key="1">
    <source>
        <dbReference type="SAM" id="MobiDB-lite"/>
    </source>
</evidence>
<evidence type="ECO:0000313" key="5">
    <source>
        <dbReference type="Proteomes" id="UP000321363"/>
    </source>
</evidence>
<dbReference type="InterPro" id="IPR007730">
    <property type="entry name" value="SPOR-like_dom"/>
</dbReference>